<evidence type="ECO:0000256" key="1">
    <source>
        <dbReference type="ARBA" id="ARBA00004365"/>
    </source>
</evidence>
<evidence type="ECO:0000313" key="10">
    <source>
        <dbReference type="EMBL" id="OCC15558.1"/>
    </source>
</evidence>
<dbReference type="GO" id="GO:0005198">
    <property type="term" value="F:structural molecule activity"/>
    <property type="evidence" value="ECO:0007669"/>
    <property type="project" value="InterPro"/>
</dbReference>
<dbReference type="SUPFAM" id="SSF64518">
    <property type="entry name" value="Phase 1 flagellin"/>
    <property type="match status" value="1"/>
</dbReference>
<keyword evidence="6" id="KW-0975">Bacterial flagellum</keyword>
<keyword evidence="7" id="KW-0175">Coiled coil</keyword>
<evidence type="ECO:0000256" key="6">
    <source>
        <dbReference type="ARBA" id="ARBA00023143"/>
    </source>
</evidence>
<protein>
    <recommendedName>
        <fullName evidence="4">Flagellar hook-associated protein 1</fullName>
    </recommendedName>
</protein>
<feature type="domain" description="Flagellar hook-associated protein FlgK helical" evidence="9">
    <location>
        <begin position="95"/>
        <end position="284"/>
    </location>
</feature>
<evidence type="ECO:0000313" key="11">
    <source>
        <dbReference type="Proteomes" id="UP000093080"/>
    </source>
</evidence>
<comment type="caution">
    <text evidence="10">The sequence shown here is derived from an EMBL/GenBank/DDBJ whole genome shotgun (WGS) entry which is preliminary data.</text>
</comment>
<dbReference type="NCBIfam" id="TIGR02492">
    <property type="entry name" value="flgK_ends"/>
    <property type="match status" value="1"/>
</dbReference>
<feature type="domain" description="Flagellar basal-body/hook protein C-terminal" evidence="8">
    <location>
        <begin position="999"/>
        <end position="1037"/>
    </location>
</feature>
<gene>
    <name evidence="10" type="ORF">DBT_0909</name>
</gene>
<dbReference type="InterPro" id="IPR002371">
    <property type="entry name" value="FlgK"/>
</dbReference>
<evidence type="ECO:0000256" key="5">
    <source>
        <dbReference type="ARBA" id="ARBA00022525"/>
    </source>
</evidence>
<evidence type="ECO:0000256" key="2">
    <source>
        <dbReference type="ARBA" id="ARBA00004613"/>
    </source>
</evidence>
<keyword evidence="10" id="KW-0966">Cell projection</keyword>
<accession>A0A1B9F6H7</accession>
<dbReference type="GO" id="GO:0009424">
    <property type="term" value="C:bacterial-type flagellum hook"/>
    <property type="evidence" value="ECO:0007669"/>
    <property type="project" value="InterPro"/>
</dbReference>
<dbReference type="Pfam" id="PF06429">
    <property type="entry name" value="Flg_bbr_C"/>
    <property type="match status" value="1"/>
</dbReference>
<keyword evidence="11" id="KW-1185">Reference proteome</keyword>
<dbReference type="InterPro" id="IPR053927">
    <property type="entry name" value="FlgK_helical"/>
</dbReference>
<comment type="subcellular location">
    <subcellularLocation>
        <location evidence="1">Bacterial flagellum</location>
    </subcellularLocation>
    <subcellularLocation>
        <location evidence="2">Secreted</location>
    </subcellularLocation>
</comment>
<dbReference type="GO" id="GO:0005576">
    <property type="term" value="C:extracellular region"/>
    <property type="evidence" value="ECO:0007669"/>
    <property type="project" value="UniProtKB-SubCell"/>
</dbReference>
<evidence type="ECO:0000256" key="4">
    <source>
        <dbReference type="ARBA" id="ARBA00016244"/>
    </source>
</evidence>
<keyword evidence="10" id="KW-0282">Flagellum</keyword>
<evidence type="ECO:0000256" key="7">
    <source>
        <dbReference type="SAM" id="Coils"/>
    </source>
</evidence>
<keyword evidence="5" id="KW-0964">Secreted</keyword>
<dbReference type="STRING" id="1156395.DBT_0909"/>
<organism evidence="10 11">
    <name type="scientific">Dissulfuribacter thermophilus</name>
    <dbReference type="NCBI Taxonomy" id="1156395"/>
    <lineage>
        <taxon>Bacteria</taxon>
        <taxon>Pseudomonadati</taxon>
        <taxon>Thermodesulfobacteriota</taxon>
        <taxon>Dissulfuribacteria</taxon>
        <taxon>Dissulfuribacterales</taxon>
        <taxon>Dissulfuribacteraceae</taxon>
        <taxon>Dissulfuribacter</taxon>
    </lineage>
</organism>
<dbReference type="OrthoDB" id="9802553at2"/>
<comment type="similarity">
    <text evidence="3">Belongs to the flagella basal body rod proteins family.</text>
</comment>
<reference evidence="10 11" key="1">
    <citation type="submission" date="2016-06" db="EMBL/GenBank/DDBJ databases">
        <title>Respiratory ammonification of nitrate coupled to the oxidation of elemental sulfur in deep-sea autotrophic thermophilic bacteria.</title>
        <authorList>
            <person name="Slobodkina G.B."/>
            <person name="Mardanov A.V."/>
            <person name="Ravin N.V."/>
            <person name="Frolova A.A."/>
            <person name="Viryasiv M.B."/>
            <person name="Chernyh N.A."/>
            <person name="Bonch-Osmolovskaya E.A."/>
            <person name="Slobodkin A.I."/>
        </authorList>
    </citation>
    <scope>NUCLEOTIDE SEQUENCE [LARGE SCALE GENOMIC DNA]</scope>
    <source>
        <strain evidence="10 11">S69</strain>
    </source>
</reference>
<dbReference type="PRINTS" id="PR01005">
    <property type="entry name" value="FLGHOOKAP1"/>
</dbReference>
<dbReference type="RefSeq" id="WP_067616795.1">
    <property type="nucleotide sequence ID" value="NZ_MAGO01000004.1"/>
</dbReference>
<feature type="coiled-coil region" evidence="7">
    <location>
        <begin position="166"/>
        <end position="217"/>
    </location>
</feature>
<dbReference type="GO" id="GO:0044780">
    <property type="term" value="P:bacterial-type flagellum assembly"/>
    <property type="evidence" value="ECO:0007669"/>
    <property type="project" value="InterPro"/>
</dbReference>
<dbReference type="Proteomes" id="UP000093080">
    <property type="component" value="Unassembled WGS sequence"/>
</dbReference>
<dbReference type="Pfam" id="PF22638">
    <property type="entry name" value="FlgK_D1"/>
    <property type="match status" value="1"/>
</dbReference>
<name>A0A1B9F6H7_9BACT</name>
<proteinExistence type="inferred from homology"/>
<sequence length="1040" mass="111361">MAGITSLLNIAKTALLTHQLSLQTAGHNVSNVNTEGYSRQEVTLEAQYPNLSPIGNVGNGVTAREITRAYNSFITNTLFSKMSDKAGLETQESAMTTIEGILNEVDGSGLYNQLNEFWSAWDDLSNNAEGIPERMTLLEKAKLLVDGIRERYNSLLNLSNEVNLNLEQTVKDINQTADQIAELNVQIVAMEANGHAANDLRDKRDVLLKKLSELTDLHYFETPRGTYTIIMGKGFQLVEGDRSWHIEYSNGAVNWIGTDGTRTELTQEEVGAGKLGAWLDIKSRISPRDKGLLIGSTANTSGGKAVNSWTRWDEIDGVNITGPFEIHFSGTDQDGLPVTGTFQYDPGPPESGARIQDFLDAIEAAFSGPGKGVQAYVNEDGRISIKDLTPGTKSITFQIDSIQGLVNGLDLGKFDGRYPTNYLETLNQWATALIKEVNTQHSQGAGLAPLTETTGVYSATNTGEPIGFRSSGLFFSDQVKAGSFEIWLFDQNGNVVDYDPSTPEVNDPVVISVDPATTTMEDLKNAVDSIEGISARLVNGHLVIGVDGTTSVAGFAFGKDTSGALLATGLNAFFTGTNAETIGLDQAIQDDPTLIAAAKVESKGTSVVVSQREVIDPQRPLGASIDPGTLTIYKYDQNGLIVGSSEIQVDPAHDSLNEIINRINQIDGVFAEITPTGTLRIYGDSQDFSTIGIGNDTSGLMKYLGIPTANQEIQAFFSVTNDSVPLGSPLSGLSDYGALKAGSFELKTYGPDGALIGESVLNFDPNTMSLQDVANALNGTGLLNASIVDGRLILDAPPGTQGIFFKNDTTNLMSSLGLPTIGQSLTGMYGVEDLNVSLDDIEQSIVPGSFNLYLYDQDGISIPGSPINISVGTWDSLEDIALKLDAISGIKAKVVGGRLDVRAEDGVGSFILTDDTSNLFNTLGIFTPLGGGLSPANNENALSIRDISRYSIDSLNGATINEAYQNLVGRIGIETRGIKTDHEFLKSTVADLQMRRDAISGVSLDEELSNLLKFQHAYTAAAKLISTADELYLALLQAKQ</sequence>
<evidence type="ECO:0000259" key="9">
    <source>
        <dbReference type="Pfam" id="PF22638"/>
    </source>
</evidence>
<dbReference type="PATRIC" id="fig|1156395.6.peg.925"/>
<evidence type="ECO:0000259" key="8">
    <source>
        <dbReference type="Pfam" id="PF06429"/>
    </source>
</evidence>
<keyword evidence="10" id="KW-0969">Cilium</keyword>
<dbReference type="InterPro" id="IPR010930">
    <property type="entry name" value="Flg_bb/hook_C_dom"/>
</dbReference>
<dbReference type="EMBL" id="MAGO01000004">
    <property type="protein sequence ID" value="OCC15558.1"/>
    <property type="molecule type" value="Genomic_DNA"/>
</dbReference>
<evidence type="ECO:0000256" key="3">
    <source>
        <dbReference type="ARBA" id="ARBA00009677"/>
    </source>
</evidence>
<dbReference type="PANTHER" id="PTHR30033">
    <property type="entry name" value="FLAGELLAR HOOK-ASSOCIATED PROTEIN 1"/>
    <property type="match status" value="1"/>
</dbReference>
<dbReference type="AlphaFoldDB" id="A0A1B9F6H7"/>
<dbReference type="PANTHER" id="PTHR30033:SF1">
    <property type="entry name" value="FLAGELLAR HOOK-ASSOCIATED PROTEIN 1"/>
    <property type="match status" value="1"/>
</dbReference>